<proteinExistence type="predicted"/>
<keyword evidence="1 4" id="KW-0808">Transferase</keyword>
<evidence type="ECO:0000313" key="5">
    <source>
        <dbReference type="Proteomes" id="UP000271678"/>
    </source>
</evidence>
<sequence>MFVIRPIEPDDRGEILALADRLTVGVAEWRPPELVLRAVRGWVSAAVEHAASGAADATVLVAVEDARVAGFVSVGEDRHWSGETDAYIGELVVHPDREGRGVGSALVRAAERWAAARGLARVRLSTGAANVAALRLYDDLGYRREDVTLSRGLERL</sequence>
<evidence type="ECO:0000256" key="1">
    <source>
        <dbReference type="ARBA" id="ARBA00022679"/>
    </source>
</evidence>
<evidence type="ECO:0000313" key="4">
    <source>
        <dbReference type="EMBL" id="RNI20282.1"/>
    </source>
</evidence>
<reference evidence="4 5" key="1">
    <citation type="submission" date="2018-11" db="EMBL/GenBank/DDBJ databases">
        <title>Draft genome of Simplicispira Flexivirga sp. BO-16.</title>
        <authorList>
            <person name="Im W.T."/>
        </authorList>
    </citation>
    <scope>NUCLEOTIDE SEQUENCE [LARGE SCALE GENOMIC DNA]</scope>
    <source>
        <strain evidence="4 5">BO-16</strain>
    </source>
</reference>
<name>A0A3M9M447_9MICO</name>
<dbReference type="GO" id="GO:0016747">
    <property type="term" value="F:acyltransferase activity, transferring groups other than amino-acyl groups"/>
    <property type="evidence" value="ECO:0007669"/>
    <property type="project" value="InterPro"/>
</dbReference>
<dbReference type="RefSeq" id="WP_123272318.1">
    <property type="nucleotide sequence ID" value="NZ_RJJQ01000017.1"/>
</dbReference>
<dbReference type="InterPro" id="IPR000182">
    <property type="entry name" value="GNAT_dom"/>
</dbReference>
<dbReference type="PANTHER" id="PTHR43877">
    <property type="entry name" value="AMINOALKYLPHOSPHONATE N-ACETYLTRANSFERASE-RELATED-RELATED"/>
    <property type="match status" value="1"/>
</dbReference>
<gene>
    <name evidence="4" type="ORF">EFY87_15115</name>
</gene>
<dbReference type="PROSITE" id="PS51186">
    <property type="entry name" value="GNAT"/>
    <property type="match status" value="1"/>
</dbReference>
<dbReference type="OrthoDB" id="9805924at2"/>
<dbReference type="Pfam" id="PF00583">
    <property type="entry name" value="Acetyltransf_1"/>
    <property type="match status" value="1"/>
</dbReference>
<dbReference type="AlphaFoldDB" id="A0A3M9M447"/>
<dbReference type="Proteomes" id="UP000271678">
    <property type="component" value="Unassembled WGS sequence"/>
</dbReference>
<dbReference type="InterPro" id="IPR050832">
    <property type="entry name" value="Bact_Acetyltransf"/>
</dbReference>
<protein>
    <submittedName>
        <fullName evidence="4">GNAT family N-acetyltransferase</fullName>
    </submittedName>
</protein>
<dbReference type="InterPro" id="IPR016181">
    <property type="entry name" value="Acyl_CoA_acyltransferase"/>
</dbReference>
<dbReference type="PANTHER" id="PTHR43877:SF2">
    <property type="entry name" value="AMINOALKYLPHOSPHONATE N-ACETYLTRANSFERASE-RELATED"/>
    <property type="match status" value="1"/>
</dbReference>
<dbReference type="SUPFAM" id="SSF55729">
    <property type="entry name" value="Acyl-CoA N-acyltransferases (Nat)"/>
    <property type="match status" value="1"/>
</dbReference>
<evidence type="ECO:0000256" key="2">
    <source>
        <dbReference type="ARBA" id="ARBA00023315"/>
    </source>
</evidence>
<dbReference type="Gene3D" id="3.40.630.30">
    <property type="match status" value="1"/>
</dbReference>
<comment type="caution">
    <text evidence="4">The sequence shown here is derived from an EMBL/GenBank/DDBJ whole genome shotgun (WGS) entry which is preliminary data.</text>
</comment>
<evidence type="ECO:0000259" key="3">
    <source>
        <dbReference type="PROSITE" id="PS51186"/>
    </source>
</evidence>
<organism evidence="4 5">
    <name type="scientific">Flexivirga caeni</name>
    <dbReference type="NCBI Taxonomy" id="2294115"/>
    <lineage>
        <taxon>Bacteria</taxon>
        <taxon>Bacillati</taxon>
        <taxon>Actinomycetota</taxon>
        <taxon>Actinomycetes</taxon>
        <taxon>Micrococcales</taxon>
        <taxon>Dermacoccaceae</taxon>
        <taxon>Flexivirga</taxon>
    </lineage>
</organism>
<dbReference type="CDD" id="cd04301">
    <property type="entry name" value="NAT_SF"/>
    <property type="match status" value="1"/>
</dbReference>
<keyword evidence="5" id="KW-1185">Reference proteome</keyword>
<feature type="domain" description="N-acetyltransferase" evidence="3">
    <location>
        <begin position="2"/>
        <end position="156"/>
    </location>
</feature>
<keyword evidence="2" id="KW-0012">Acyltransferase</keyword>
<dbReference type="EMBL" id="RJJQ01000017">
    <property type="protein sequence ID" value="RNI20282.1"/>
    <property type="molecule type" value="Genomic_DNA"/>
</dbReference>
<accession>A0A3M9M447</accession>